<reference evidence="3" key="1">
    <citation type="submission" date="2020-10" db="EMBL/GenBank/DDBJ databases">
        <authorList>
            <person name="Gilroy R."/>
        </authorList>
    </citation>
    <scope>NUCLEOTIDE SEQUENCE</scope>
    <source>
        <strain evidence="3">ChiGjej3B3-7149</strain>
    </source>
</reference>
<evidence type="ECO:0000313" key="4">
    <source>
        <dbReference type="Proteomes" id="UP000824238"/>
    </source>
</evidence>
<dbReference type="Gene3D" id="3.10.180.10">
    <property type="entry name" value="2,3-Dihydroxybiphenyl 1,2-Dioxygenase, domain 1"/>
    <property type="match status" value="1"/>
</dbReference>
<dbReference type="InterPro" id="IPR029068">
    <property type="entry name" value="Glyas_Bleomycin-R_OHBP_Dase"/>
</dbReference>
<protein>
    <submittedName>
        <fullName evidence="3">VOC family protein</fullName>
    </submittedName>
</protein>
<sequence>MNGSFSKPKLVQVGLVVRDLDKTMQQFKLLLGAEPDRVIEKSPSAPGPKYYLGQERDFYQRAALYSMNGIEFEILQPYNDRSALTDFLDERGEGIHHVAFDTDNFDAFAAHLAENGAELVQTGPNSRHPALKWGFFSTNDKLGTMIEVTNFQEVANIEAAEKGE</sequence>
<dbReference type="AlphaFoldDB" id="A0A9D1DL20"/>
<dbReference type="Pfam" id="PF13669">
    <property type="entry name" value="Glyoxalase_4"/>
    <property type="match status" value="1"/>
</dbReference>
<dbReference type="GO" id="GO:0046872">
    <property type="term" value="F:metal ion binding"/>
    <property type="evidence" value="ECO:0007669"/>
    <property type="project" value="UniProtKB-KW"/>
</dbReference>
<keyword evidence="1" id="KW-0479">Metal-binding</keyword>
<dbReference type="SUPFAM" id="SSF54593">
    <property type="entry name" value="Glyoxalase/Bleomycin resistance protein/Dihydroxybiphenyl dioxygenase"/>
    <property type="match status" value="1"/>
</dbReference>
<gene>
    <name evidence="3" type="ORF">IAD36_04015</name>
</gene>
<organism evidence="3 4">
    <name type="scientific">Candidatus Scatomorpha intestinigallinarum</name>
    <dbReference type="NCBI Taxonomy" id="2840923"/>
    <lineage>
        <taxon>Bacteria</taxon>
        <taxon>Bacillati</taxon>
        <taxon>Bacillota</taxon>
        <taxon>Clostridia</taxon>
        <taxon>Eubacteriales</taxon>
        <taxon>Candidatus Scatomorpha</taxon>
    </lineage>
</organism>
<evidence type="ECO:0000313" key="3">
    <source>
        <dbReference type="EMBL" id="HIR54754.1"/>
    </source>
</evidence>
<proteinExistence type="predicted"/>
<feature type="domain" description="VOC" evidence="2">
    <location>
        <begin position="9"/>
        <end position="151"/>
    </location>
</feature>
<dbReference type="PANTHER" id="PTHR43048:SF3">
    <property type="entry name" value="METHYLMALONYL-COA EPIMERASE, MITOCHONDRIAL"/>
    <property type="match status" value="1"/>
</dbReference>
<dbReference type="InterPro" id="IPR037523">
    <property type="entry name" value="VOC_core"/>
</dbReference>
<comment type="caution">
    <text evidence="3">The sequence shown here is derived from an EMBL/GenBank/DDBJ whole genome shotgun (WGS) entry which is preliminary data.</text>
</comment>
<reference evidence="3" key="2">
    <citation type="journal article" date="2021" name="PeerJ">
        <title>Extensive microbial diversity within the chicken gut microbiome revealed by metagenomics and culture.</title>
        <authorList>
            <person name="Gilroy R."/>
            <person name="Ravi A."/>
            <person name="Getino M."/>
            <person name="Pursley I."/>
            <person name="Horton D.L."/>
            <person name="Alikhan N.F."/>
            <person name="Baker D."/>
            <person name="Gharbi K."/>
            <person name="Hall N."/>
            <person name="Watson M."/>
            <person name="Adriaenssens E.M."/>
            <person name="Foster-Nyarko E."/>
            <person name="Jarju S."/>
            <person name="Secka A."/>
            <person name="Antonio M."/>
            <person name="Oren A."/>
            <person name="Chaudhuri R.R."/>
            <person name="La Ragione R."/>
            <person name="Hildebrand F."/>
            <person name="Pallen M.J."/>
        </authorList>
    </citation>
    <scope>NUCLEOTIDE SEQUENCE</scope>
    <source>
        <strain evidence="3">ChiGjej3B3-7149</strain>
    </source>
</reference>
<dbReference type="PROSITE" id="PS51819">
    <property type="entry name" value="VOC"/>
    <property type="match status" value="1"/>
</dbReference>
<evidence type="ECO:0000256" key="1">
    <source>
        <dbReference type="ARBA" id="ARBA00022723"/>
    </source>
</evidence>
<dbReference type="PANTHER" id="PTHR43048">
    <property type="entry name" value="METHYLMALONYL-COA EPIMERASE"/>
    <property type="match status" value="1"/>
</dbReference>
<dbReference type="Proteomes" id="UP000824238">
    <property type="component" value="Unassembled WGS sequence"/>
</dbReference>
<dbReference type="GO" id="GO:0004493">
    <property type="term" value="F:methylmalonyl-CoA epimerase activity"/>
    <property type="evidence" value="ECO:0007669"/>
    <property type="project" value="TreeGrafter"/>
</dbReference>
<evidence type="ECO:0000259" key="2">
    <source>
        <dbReference type="PROSITE" id="PS51819"/>
    </source>
</evidence>
<dbReference type="InterPro" id="IPR051785">
    <property type="entry name" value="MMCE/EMCE_epimerase"/>
</dbReference>
<accession>A0A9D1DL20</accession>
<dbReference type="EMBL" id="DVHH01000102">
    <property type="protein sequence ID" value="HIR54754.1"/>
    <property type="molecule type" value="Genomic_DNA"/>
</dbReference>
<dbReference type="GO" id="GO:0046491">
    <property type="term" value="P:L-methylmalonyl-CoA metabolic process"/>
    <property type="evidence" value="ECO:0007669"/>
    <property type="project" value="TreeGrafter"/>
</dbReference>
<name>A0A9D1DL20_9FIRM</name>